<dbReference type="InterPro" id="IPR001841">
    <property type="entry name" value="Znf_RING"/>
</dbReference>
<comment type="caution">
    <text evidence="6">The sequence shown here is derived from an EMBL/GenBank/DDBJ whole genome shotgun (WGS) entry which is preliminary data.</text>
</comment>
<dbReference type="Proteomes" id="UP000801492">
    <property type="component" value="Unassembled WGS sequence"/>
</dbReference>
<evidence type="ECO:0000313" key="7">
    <source>
        <dbReference type="Proteomes" id="UP000801492"/>
    </source>
</evidence>
<dbReference type="CDD" id="cd16454">
    <property type="entry name" value="RING-H2_PA-TM-RING"/>
    <property type="match status" value="1"/>
</dbReference>
<dbReference type="OrthoDB" id="6765433at2759"/>
<name>A0A8K0CHZ6_IGNLU</name>
<dbReference type="EMBL" id="VTPC01090126">
    <property type="protein sequence ID" value="KAF2884853.1"/>
    <property type="molecule type" value="Genomic_DNA"/>
</dbReference>
<keyword evidence="1 3" id="KW-0863">Zinc-finger</keyword>
<accession>A0A8K0CHZ6</accession>
<evidence type="ECO:0000256" key="1">
    <source>
        <dbReference type="ARBA" id="ARBA00022771"/>
    </source>
</evidence>
<dbReference type="GO" id="GO:0006511">
    <property type="term" value="P:ubiquitin-dependent protein catabolic process"/>
    <property type="evidence" value="ECO:0007669"/>
    <property type="project" value="TreeGrafter"/>
</dbReference>
<dbReference type="SUPFAM" id="SSF57850">
    <property type="entry name" value="RING/U-box"/>
    <property type="match status" value="1"/>
</dbReference>
<dbReference type="GO" id="GO:0061630">
    <property type="term" value="F:ubiquitin protein ligase activity"/>
    <property type="evidence" value="ECO:0007669"/>
    <property type="project" value="TreeGrafter"/>
</dbReference>
<dbReference type="PANTHER" id="PTHR22765:SF416">
    <property type="entry name" value="E3 UBIQUITIN-PROTEIN LIGASE GODZILLA"/>
    <property type="match status" value="1"/>
</dbReference>
<evidence type="ECO:0000256" key="4">
    <source>
        <dbReference type="SAM" id="MobiDB-lite"/>
    </source>
</evidence>
<feature type="compositionally biased region" description="Polar residues" evidence="4">
    <location>
        <begin position="1"/>
        <end position="43"/>
    </location>
</feature>
<protein>
    <recommendedName>
        <fullName evidence="5">RING-type domain-containing protein</fullName>
    </recommendedName>
</protein>
<dbReference type="PANTHER" id="PTHR22765">
    <property type="entry name" value="RING FINGER AND PROTEASE ASSOCIATED DOMAIN-CONTAINING"/>
    <property type="match status" value="1"/>
</dbReference>
<dbReference type="InterPro" id="IPR013083">
    <property type="entry name" value="Znf_RING/FYVE/PHD"/>
</dbReference>
<evidence type="ECO:0000256" key="2">
    <source>
        <dbReference type="ARBA" id="ARBA00022833"/>
    </source>
</evidence>
<dbReference type="SMART" id="SM00184">
    <property type="entry name" value="RING"/>
    <property type="match status" value="1"/>
</dbReference>
<organism evidence="6 7">
    <name type="scientific">Ignelater luminosus</name>
    <name type="common">Cucubano</name>
    <name type="synonym">Pyrophorus luminosus</name>
    <dbReference type="NCBI Taxonomy" id="2038154"/>
    <lineage>
        <taxon>Eukaryota</taxon>
        <taxon>Metazoa</taxon>
        <taxon>Ecdysozoa</taxon>
        <taxon>Arthropoda</taxon>
        <taxon>Hexapoda</taxon>
        <taxon>Insecta</taxon>
        <taxon>Pterygota</taxon>
        <taxon>Neoptera</taxon>
        <taxon>Endopterygota</taxon>
        <taxon>Coleoptera</taxon>
        <taxon>Polyphaga</taxon>
        <taxon>Elateriformia</taxon>
        <taxon>Elateroidea</taxon>
        <taxon>Elateridae</taxon>
        <taxon>Agrypninae</taxon>
        <taxon>Pyrophorini</taxon>
        <taxon>Ignelater</taxon>
    </lineage>
</organism>
<reference evidence="6" key="1">
    <citation type="submission" date="2019-08" db="EMBL/GenBank/DDBJ databases">
        <title>The genome of the North American firefly Photinus pyralis.</title>
        <authorList>
            <consortium name="Photinus pyralis genome working group"/>
            <person name="Fallon T.R."/>
            <person name="Sander Lower S.E."/>
            <person name="Weng J.-K."/>
        </authorList>
    </citation>
    <scope>NUCLEOTIDE SEQUENCE</scope>
    <source>
        <strain evidence="6">TRF0915ILg1</strain>
        <tissue evidence="6">Whole body</tissue>
    </source>
</reference>
<dbReference type="Pfam" id="PF13639">
    <property type="entry name" value="zf-RING_2"/>
    <property type="match status" value="1"/>
</dbReference>
<feature type="region of interest" description="Disordered" evidence="4">
    <location>
        <begin position="1"/>
        <end position="45"/>
    </location>
</feature>
<dbReference type="InterPro" id="IPR051826">
    <property type="entry name" value="E3_ubiquitin-ligase_domain"/>
</dbReference>
<keyword evidence="7" id="KW-1185">Reference proteome</keyword>
<evidence type="ECO:0000313" key="6">
    <source>
        <dbReference type="EMBL" id="KAF2884853.1"/>
    </source>
</evidence>
<proteinExistence type="predicted"/>
<evidence type="ECO:0000256" key="3">
    <source>
        <dbReference type="PROSITE-ProRule" id="PRU00175"/>
    </source>
</evidence>
<keyword evidence="1 3" id="KW-0479">Metal-binding</keyword>
<feature type="domain" description="RING-type" evidence="5">
    <location>
        <begin position="184"/>
        <end position="225"/>
    </location>
</feature>
<dbReference type="GO" id="GO:0008270">
    <property type="term" value="F:zinc ion binding"/>
    <property type="evidence" value="ECO:0007669"/>
    <property type="project" value="UniProtKB-KW"/>
</dbReference>
<sequence length="312" mass="36114">MASNTYDVPSNSSAPVCKETSSTSYTQHNTDSTCTPFPNSSKISSEKHENSLRSYDFDVDLKEIDKLFGILYEPDLKAFTDVFGYEREHVTYKPLRRFAPYPVHQQLYMQQQQEQERRRQSLTSTIPTRITTSSRDYHDAFKYRDARFMYSDMFRSKIVRTVITFIDRYSNRLISTQNDSSEKCVVCMCNYQANQGLRELRCNHKFHRKCIDEWLVKSYICPVCRTDLTGTGKVFRGLSVLYHIWKEEGTVVTEHNSMSNSLNLRLNENNNCKSENSNSESNSCAKSNCSCRAEQKECVKLLPEKTPNNSGS</sequence>
<dbReference type="AlphaFoldDB" id="A0A8K0CHZ6"/>
<dbReference type="Gene3D" id="3.30.40.10">
    <property type="entry name" value="Zinc/RING finger domain, C3HC4 (zinc finger)"/>
    <property type="match status" value="1"/>
</dbReference>
<dbReference type="GO" id="GO:0005737">
    <property type="term" value="C:cytoplasm"/>
    <property type="evidence" value="ECO:0007669"/>
    <property type="project" value="TreeGrafter"/>
</dbReference>
<dbReference type="PROSITE" id="PS50089">
    <property type="entry name" value="ZF_RING_2"/>
    <property type="match status" value="1"/>
</dbReference>
<evidence type="ECO:0000259" key="5">
    <source>
        <dbReference type="PROSITE" id="PS50089"/>
    </source>
</evidence>
<gene>
    <name evidence="6" type="ORF">ILUMI_21330</name>
</gene>
<keyword evidence="2" id="KW-0862">Zinc</keyword>